<evidence type="ECO:0000256" key="1">
    <source>
        <dbReference type="SAM" id="Phobius"/>
    </source>
</evidence>
<evidence type="ECO:0008006" key="4">
    <source>
        <dbReference type="Google" id="ProtNLM"/>
    </source>
</evidence>
<keyword evidence="3" id="KW-1185">Reference proteome</keyword>
<dbReference type="Proteomes" id="UP000606008">
    <property type="component" value="Unassembled WGS sequence"/>
</dbReference>
<dbReference type="EMBL" id="WAEL01000003">
    <property type="protein sequence ID" value="NID10362.1"/>
    <property type="molecule type" value="Genomic_DNA"/>
</dbReference>
<evidence type="ECO:0000313" key="2">
    <source>
        <dbReference type="EMBL" id="NID10362.1"/>
    </source>
</evidence>
<accession>A0ABX0QEE3</accession>
<evidence type="ECO:0000313" key="3">
    <source>
        <dbReference type="Proteomes" id="UP000606008"/>
    </source>
</evidence>
<name>A0ABX0QEE3_9BACT</name>
<keyword evidence="1" id="KW-0812">Transmembrane</keyword>
<feature type="transmembrane region" description="Helical" evidence="1">
    <location>
        <begin position="120"/>
        <end position="143"/>
    </location>
</feature>
<organism evidence="2 3">
    <name type="scientific">Fibrivirga algicola</name>
    <dbReference type="NCBI Taxonomy" id="2950420"/>
    <lineage>
        <taxon>Bacteria</taxon>
        <taxon>Pseudomonadati</taxon>
        <taxon>Bacteroidota</taxon>
        <taxon>Cytophagia</taxon>
        <taxon>Cytophagales</taxon>
        <taxon>Spirosomataceae</taxon>
        <taxon>Fibrivirga</taxon>
    </lineage>
</organism>
<comment type="caution">
    <text evidence="2">The sequence shown here is derived from an EMBL/GenBank/DDBJ whole genome shotgun (WGS) entry which is preliminary data.</text>
</comment>
<reference evidence="3" key="2">
    <citation type="submission" date="2023-07" db="EMBL/GenBank/DDBJ databases">
        <authorList>
            <person name="Jung D.-H."/>
        </authorList>
    </citation>
    <scope>NUCLEOTIDE SEQUENCE [LARGE SCALE GENOMIC DNA]</scope>
    <source>
        <strain evidence="3">JA-25</strain>
    </source>
</reference>
<feature type="transmembrane region" description="Helical" evidence="1">
    <location>
        <begin position="79"/>
        <end position="99"/>
    </location>
</feature>
<keyword evidence="1" id="KW-0472">Membrane</keyword>
<proteinExistence type="predicted"/>
<sequence length="403" mass="45201">MRFWYIIAGILALSLGLYLATNGLTHPIYNDEVHFWNASMLFAYTGWPTSTLLFSYGELNTPLPFMVFGWVENLFHGKIPGGRLVNLCCGMALLLLIAYTGRQRPRLAGLAVLGLVMNPYLYVTSLCLYTDCIPILLVLLGLFAYSRGWYGPMALAFSLAICGRQFMVVFPAGILIWEGMAGLRTVLRTRRLPSTGVLWLLGANVLACCTLLAWRLFWGDWAQPFEVANQSIATKKWHPEFGFYALACIGLYFALPIELLQLVAKPLRKHIPAALPLRTLLMMTGAVAVLYSLFSIVPGRDVIDMGPLERVLNRLLGSNSYAQPIKQVVYAALTLVALRRFKLNSLQGIWLLLQVVLWAKSHVGWDKYTYPLVVAYWFMLVLPVRDKASEETNQRQTEALLAA</sequence>
<feature type="transmembrane region" description="Helical" evidence="1">
    <location>
        <begin position="6"/>
        <end position="29"/>
    </location>
</feature>
<keyword evidence="1" id="KW-1133">Transmembrane helix</keyword>
<protein>
    <recommendedName>
        <fullName evidence="4">Glycosyltransferase RgtA/B/C/D-like domain-containing protein</fullName>
    </recommendedName>
</protein>
<feature type="transmembrane region" description="Helical" evidence="1">
    <location>
        <begin position="41"/>
        <end position="59"/>
    </location>
</feature>
<reference evidence="3" key="1">
    <citation type="submission" date="2019-09" db="EMBL/GenBank/DDBJ databases">
        <authorList>
            <person name="Jung D.-H."/>
        </authorList>
    </citation>
    <scope>NUCLEOTIDE SEQUENCE [LARGE SCALE GENOMIC DNA]</scope>
    <source>
        <strain evidence="3">JA-25</strain>
    </source>
</reference>
<dbReference type="RefSeq" id="WP_166691709.1">
    <property type="nucleotide sequence ID" value="NZ_WAEL01000003.1"/>
</dbReference>
<feature type="transmembrane region" description="Helical" evidence="1">
    <location>
        <begin position="275"/>
        <end position="297"/>
    </location>
</feature>
<gene>
    <name evidence="2" type="ORF">F7231_09255</name>
</gene>
<feature type="transmembrane region" description="Helical" evidence="1">
    <location>
        <begin position="241"/>
        <end position="263"/>
    </location>
</feature>
<feature type="transmembrane region" description="Helical" evidence="1">
    <location>
        <begin position="197"/>
        <end position="217"/>
    </location>
</feature>
<feature type="transmembrane region" description="Helical" evidence="1">
    <location>
        <begin position="155"/>
        <end position="177"/>
    </location>
</feature>